<comment type="caution">
    <text evidence="1">The sequence shown here is derived from an EMBL/GenBank/DDBJ whole genome shotgun (WGS) entry which is preliminary data.</text>
</comment>
<dbReference type="EMBL" id="NBYO01000001">
    <property type="protein sequence ID" value="OXT02482.1"/>
    <property type="molecule type" value="Genomic_DNA"/>
</dbReference>
<protein>
    <submittedName>
        <fullName evidence="1">Uncharacterized protein</fullName>
    </submittedName>
</protein>
<organism evidence="1 2">
    <name type="scientific">Notoacmeibacter marinus</name>
    <dbReference type="NCBI Taxonomy" id="1876515"/>
    <lineage>
        <taxon>Bacteria</taxon>
        <taxon>Pseudomonadati</taxon>
        <taxon>Pseudomonadota</taxon>
        <taxon>Alphaproteobacteria</taxon>
        <taxon>Hyphomicrobiales</taxon>
        <taxon>Notoacmeibacteraceae</taxon>
        <taxon>Notoacmeibacter</taxon>
    </lineage>
</organism>
<sequence>MLPTDQKLAREAILSEGIASFAEELLLAEPVHFAAFIALDLHASLAEIVNEAANFHFTPGFLTLGNSSSIVLGWNKLPEICLDLCLNREELQAYFRLFLSADGARVQLDYIAFAKSDGDPDVNTRFLAETLQAQQFMLT</sequence>
<evidence type="ECO:0000313" key="2">
    <source>
        <dbReference type="Proteomes" id="UP000215405"/>
    </source>
</evidence>
<reference evidence="2" key="1">
    <citation type="journal article" date="2017" name="Int. J. Syst. Evol. Microbiol.">
        <title>Notoacmeibacter marinus gen. nov., sp. nov., isolated from the gut of a limpet and proposal of Notoacmeibacteraceae fam. nov. in the order Rhizobiales of the class Alphaproteobacteria.</title>
        <authorList>
            <person name="Huang Z."/>
            <person name="Guo F."/>
            <person name="Lai Q."/>
        </authorList>
    </citation>
    <scope>NUCLEOTIDE SEQUENCE [LARGE SCALE GENOMIC DNA]</scope>
    <source>
        <strain evidence="2">XMTR2A4</strain>
    </source>
</reference>
<dbReference type="Proteomes" id="UP000215405">
    <property type="component" value="Unassembled WGS sequence"/>
</dbReference>
<accession>A0A231V2T2</accession>
<dbReference type="AlphaFoldDB" id="A0A231V2T2"/>
<evidence type="ECO:0000313" key="1">
    <source>
        <dbReference type="EMBL" id="OXT02482.1"/>
    </source>
</evidence>
<proteinExistence type="predicted"/>
<dbReference type="RefSeq" id="WP_094076437.1">
    <property type="nucleotide sequence ID" value="NZ_NBYO01000001.1"/>
</dbReference>
<name>A0A231V2T2_9HYPH</name>
<dbReference type="OrthoDB" id="7862614at2"/>
<gene>
    <name evidence="1" type="ORF">B7H23_06180</name>
</gene>
<keyword evidence="2" id="KW-1185">Reference proteome</keyword>